<dbReference type="InterPro" id="IPR040624">
    <property type="entry name" value="HalOD1"/>
</dbReference>
<feature type="domain" description="Halobacterial output" evidence="1">
    <location>
        <begin position="20"/>
        <end position="86"/>
    </location>
</feature>
<dbReference type="AlphaFoldDB" id="A0A8J8Q7E3"/>
<evidence type="ECO:0000259" key="1">
    <source>
        <dbReference type="Pfam" id="PF18545"/>
    </source>
</evidence>
<dbReference type="Pfam" id="PF18545">
    <property type="entry name" value="HalOD1"/>
    <property type="match status" value="1"/>
</dbReference>
<organism evidence="2 3">
    <name type="scientific">Natronococcus pandeyae</name>
    <dbReference type="NCBI Taxonomy" id="2055836"/>
    <lineage>
        <taxon>Archaea</taxon>
        <taxon>Methanobacteriati</taxon>
        <taxon>Methanobacteriota</taxon>
        <taxon>Stenosarchaea group</taxon>
        <taxon>Halobacteria</taxon>
        <taxon>Halobacteriales</taxon>
        <taxon>Natrialbaceae</taxon>
        <taxon>Natronococcus</taxon>
    </lineage>
</organism>
<proteinExistence type="predicted"/>
<name>A0A8J8Q7E3_9EURY</name>
<gene>
    <name evidence="2" type="ORF">CV102_02650</name>
</gene>
<dbReference type="EMBL" id="PHNJ01000001">
    <property type="protein sequence ID" value="TYL40487.1"/>
    <property type="molecule type" value="Genomic_DNA"/>
</dbReference>
<dbReference type="Proteomes" id="UP000766904">
    <property type="component" value="Unassembled WGS sequence"/>
</dbReference>
<keyword evidence="3" id="KW-1185">Reference proteome</keyword>
<reference evidence="2" key="1">
    <citation type="submission" date="2017-11" db="EMBL/GenBank/DDBJ databases">
        <authorList>
            <person name="Kajale S.C."/>
            <person name="Sharma A."/>
        </authorList>
    </citation>
    <scope>NUCLEOTIDE SEQUENCE</scope>
    <source>
        <strain evidence="2">LS1_42</strain>
    </source>
</reference>
<comment type="caution">
    <text evidence="2">The sequence shown here is derived from an EMBL/GenBank/DDBJ whole genome shotgun (WGS) entry which is preliminary data.</text>
</comment>
<protein>
    <recommendedName>
        <fullName evidence="1">Halobacterial output domain-containing protein</fullName>
    </recommendedName>
</protein>
<accession>A0A8J8Q7E3</accession>
<evidence type="ECO:0000313" key="2">
    <source>
        <dbReference type="EMBL" id="TYL40487.1"/>
    </source>
</evidence>
<evidence type="ECO:0000313" key="3">
    <source>
        <dbReference type="Proteomes" id="UP000766904"/>
    </source>
</evidence>
<sequence length="88" mass="9321">MSPKSKPTAERHQFQFATDTADPTVALAEAIASVTDRDPLDLPPLYETVDTIAFGRLVSSSDDVTISFEVDGLDVLVDGTGKIVVAGQ</sequence>